<keyword evidence="9" id="KW-0511">Multifunctional enzyme</keyword>
<reference evidence="13 14" key="1">
    <citation type="submission" date="2023-08" db="EMBL/GenBank/DDBJ databases">
        <authorList>
            <person name="Roldan D.M."/>
            <person name="Menes R.J."/>
        </authorList>
    </citation>
    <scope>NUCLEOTIDE SEQUENCE [LARGE SCALE GENOMIC DNA]</scope>
    <source>
        <strain evidence="13 14">CCM 2812</strain>
    </source>
</reference>
<name>A0ABT9G170_LEPDI</name>
<dbReference type="GO" id="GO:0032259">
    <property type="term" value="P:methylation"/>
    <property type="evidence" value="ECO:0007669"/>
    <property type="project" value="UniProtKB-KW"/>
</dbReference>
<evidence type="ECO:0000256" key="5">
    <source>
        <dbReference type="ARBA" id="ARBA00022691"/>
    </source>
</evidence>
<dbReference type="NCBIfam" id="TIGR03197">
    <property type="entry name" value="MnmC_Cterm"/>
    <property type="match status" value="1"/>
</dbReference>
<dbReference type="InterPro" id="IPR036188">
    <property type="entry name" value="FAD/NAD-bd_sf"/>
</dbReference>
<keyword evidence="7" id="KW-0274">FAD</keyword>
<evidence type="ECO:0000256" key="2">
    <source>
        <dbReference type="ARBA" id="ARBA00022603"/>
    </source>
</evidence>
<evidence type="ECO:0000313" key="14">
    <source>
        <dbReference type="Proteomes" id="UP001235760"/>
    </source>
</evidence>
<dbReference type="GO" id="GO:0004808">
    <property type="term" value="F:tRNA (5-methylaminomethyl-2-thiouridylate)(34)-methyltransferase activity"/>
    <property type="evidence" value="ECO:0007669"/>
    <property type="project" value="UniProtKB-EC"/>
</dbReference>
<dbReference type="EC" id="2.1.1.61" evidence="13"/>
<feature type="region of interest" description="Disordered" evidence="10">
    <location>
        <begin position="1"/>
        <end position="32"/>
    </location>
</feature>
<keyword evidence="4 13" id="KW-0808">Transferase</keyword>
<evidence type="ECO:0000256" key="10">
    <source>
        <dbReference type="SAM" id="MobiDB-lite"/>
    </source>
</evidence>
<dbReference type="Proteomes" id="UP001235760">
    <property type="component" value="Unassembled WGS sequence"/>
</dbReference>
<gene>
    <name evidence="13" type="primary">mnmC</name>
    <name evidence="13" type="ORF">Q8X39_06240</name>
</gene>
<dbReference type="EMBL" id="JAUZEE010000003">
    <property type="protein sequence ID" value="MDP4300229.1"/>
    <property type="molecule type" value="Genomic_DNA"/>
</dbReference>
<sequence>MKRSTHITPITPITPARTQPRDDGLPFPDAFGGLDPTALGAQALAQAQAQAQAQARHVFLGGNGLPGRWAGQARHVVLDTGFGLGHRFLATWDAWRRDPQRCDRLVYVALDRHPPTAQDLASGLRDSPWPERVAQLVAAWPPASPDLQGIDVEAGRVQLLLAWGDLAEVLDGLHLRFDTLYLDGSAAACLPAVRDADICRRIARLAAPGAHLATRSVDPGLRDELARQGFETTQRPGIGDQAEITVGCHRPRFQPPVPRGWHTPTAAPGRDALVIGAGLAGAAAAWGLARAGWCPTVLDRHAQPAQEASGNAGGLVHAIFNAPDSLHARWFRAAALATAQAAGPALARGELAGSLEGFLRLEPRLADDRARQQRDAVGLPPALVDWSDARQAAALSGLPLASGAWLFEHAAGWLDPAGWTRWMLAQAGVDAATSTRWIGARQVERLVPPTSDDEGWTALGADGAVIARAPVVVLANALDATRLLPAGALRPRLSSVRGQVTRLPADLPGLRRPTLPLSGQGYGLTLPGGEVLVGATTQHEAPDDAGRTLRLDDQRHNLCRAAALGIVPPGLDGDADPDAPLLPGRAGWRAVTPDRLPLVGPVVDGIERARLLAAGRTRLDGPRHQPRLVGPAHGLYLCTGLGSRGITSALLAGRVLAAWVGGEPMPVEAALRDALDPARDLG</sequence>
<dbReference type="InterPro" id="IPR017610">
    <property type="entry name" value="tRNA_S-uridine_synth_MnmC_C"/>
</dbReference>
<keyword evidence="14" id="KW-1185">Reference proteome</keyword>
<dbReference type="RefSeq" id="WP_305748796.1">
    <property type="nucleotide sequence ID" value="NZ_JAUZEE010000003.1"/>
</dbReference>
<evidence type="ECO:0000256" key="1">
    <source>
        <dbReference type="ARBA" id="ARBA00022490"/>
    </source>
</evidence>
<keyword evidence="3" id="KW-0285">Flavoprotein</keyword>
<proteinExistence type="predicted"/>
<evidence type="ECO:0000256" key="8">
    <source>
        <dbReference type="ARBA" id="ARBA00023002"/>
    </source>
</evidence>
<evidence type="ECO:0000256" key="6">
    <source>
        <dbReference type="ARBA" id="ARBA00022694"/>
    </source>
</evidence>
<dbReference type="InterPro" id="IPR006076">
    <property type="entry name" value="FAD-dep_OxRdtase"/>
</dbReference>
<dbReference type="InterPro" id="IPR029063">
    <property type="entry name" value="SAM-dependent_MTases_sf"/>
</dbReference>
<dbReference type="Pfam" id="PF01266">
    <property type="entry name" value="DAO"/>
    <property type="match status" value="1"/>
</dbReference>
<organism evidence="13 14">
    <name type="scientific">Leptothrix discophora</name>
    <dbReference type="NCBI Taxonomy" id="89"/>
    <lineage>
        <taxon>Bacteria</taxon>
        <taxon>Pseudomonadati</taxon>
        <taxon>Pseudomonadota</taxon>
        <taxon>Betaproteobacteria</taxon>
        <taxon>Burkholderiales</taxon>
        <taxon>Sphaerotilaceae</taxon>
        <taxon>Leptothrix</taxon>
    </lineage>
</organism>
<evidence type="ECO:0000256" key="3">
    <source>
        <dbReference type="ARBA" id="ARBA00022630"/>
    </source>
</evidence>
<evidence type="ECO:0000256" key="7">
    <source>
        <dbReference type="ARBA" id="ARBA00022827"/>
    </source>
</evidence>
<keyword evidence="6" id="KW-0819">tRNA processing</keyword>
<dbReference type="Gene3D" id="3.30.9.10">
    <property type="entry name" value="D-Amino Acid Oxidase, subunit A, domain 2"/>
    <property type="match status" value="1"/>
</dbReference>
<keyword evidence="5" id="KW-0949">S-adenosyl-L-methionine</keyword>
<dbReference type="PANTHER" id="PTHR13847">
    <property type="entry name" value="SARCOSINE DEHYDROGENASE-RELATED"/>
    <property type="match status" value="1"/>
</dbReference>
<dbReference type="InterPro" id="IPR008471">
    <property type="entry name" value="MnmC-like_methylTransf"/>
</dbReference>
<evidence type="ECO:0000256" key="9">
    <source>
        <dbReference type="ARBA" id="ARBA00023268"/>
    </source>
</evidence>
<protein>
    <submittedName>
        <fullName evidence="13">FAD-dependent 5-carboxymethylaminomethyl-2-thiouridine(34) oxidoreductase MnmC</fullName>
        <ecNumber evidence="13">2.1.1.61</ecNumber>
    </submittedName>
</protein>
<evidence type="ECO:0000259" key="12">
    <source>
        <dbReference type="Pfam" id="PF05430"/>
    </source>
</evidence>
<dbReference type="SUPFAM" id="SSF54373">
    <property type="entry name" value="FAD-linked reductases, C-terminal domain"/>
    <property type="match status" value="1"/>
</dbReference>
<feature type="domain" description="FAD dependent oxidoreductase" evidence="11">
    <location>
        <begin position="271"/>
        <end position="659"/>
    </location>
</feature>
<keyword evidence="8" id="KW-0560">Oxidoreductase</keyword>
<dbReference type="Gene3D" id="3.50.50.60">
    <property type="entry name" value="FAD/NAD(P)-binding domain"/>
    <property type="match status" value="1"/>
</dbReference>
<feature type="domain" description="MnmC-like methyltransferase" evidence="12">
    <location>
        <begin position="133"/>
        <end position="249"/>
    </location>
</feature>
<keyword evidence="1" id="KW-0963">Cytoplasm</keyword>
<dbReference type="Pfam" id="PF05430">
    <property type="entry name" value="Methyltransf_30"/>
    <property type="match status" value="1"/>
</dbReference>
<evidence type="ECO:0000313" key="13">
    <source>
        <dbReference type="EMBL" id="MDP4300229.1"/>
    </source>
</evidence>
<comment type="caution">
    <text evidence="13">The sequence shown here is derived from an EMBL/GenBank/DDBJ whole genome shotgun (WGS) entry which is preliminary data.</text>
</comment>
<dbReference type="PANTHER" id="PTHR13847:SF283">
    <property type="entry name" value="TRNA 5-METHYLAMINOMETHYL-2-THIOURIDINE BIOSYNTHESIS BIFUNCTIONAL PROTEIN MNMC"/>
    <property type="match status" value="1"/>
</dbReference>
<accession>A0ABT9G170</accession>
<evidence type="ECO:0000256" key="4">
    <source>
        <dbReference type="ARBA" id="ARBA00022679"/>
    </source>
</evidence>
<dbReference type="SUPFAM" id="SSF51971">
    <property type="entry name" value="Nucleotide-binding domain"/>
    <property type="match status" value="1"/>
</dbReference>
<dbReference type="Gene3D" id="3.40.50.150">
    <property type="entry name" value="Vaccinia Virus protein VP39"/>
    <property type="match status" value="1"/>
</dbReference>
<keyword evidence="2 13" id="KW-0489">Methyltransferase</keyword>
<evidence type="ECO:0000259" key="11">
    <source>
        <dbReference type="Pfam" id="PF01266"/>
    </source>
</evidence>